<dbReference type="PANTHER" id="PTHR11069">
    <property type="entry name" value="GLUCOSYLCERAMIDASE"/>
    <property type="match status" value="1"/>
</dbReference>
<dbReference type="WBParaSite" id="ACRNAN_scaffold769.g15804.t1">
    <property type="protein sequence ID" value="ACRNAN_scaffold769.g15804.t1"/>
    <property type="gene ID" value="ACRNAN_scaffold769.g15804"/>
</dbReference>
<sequence>MEFVGILLFLSWLNYGSTQKPCIPRSVNGDTSRIVCVCNSTYCDEFPPLGTLNPYDVAVYTSSISGKRFERTTATFTNIPPFGLGGLLGGLTQLTVRLDDSKQYQKMTGFGCSLGESPAYHLFQSKLSNDSKKSLLHAFFGQEEYAKQGINFWGMTVQNEGFSTGLVGVSWAAMWMGPEMTSKFVRPDSIRVDLDIIGIQGVSIQGADLLKGDVDGVGFLTSSKQHVVVLQNRNNNTSYQLSIQDAGISGKEVKLTIEPNSFVTLVWNKI</sequence>
<organism evidence="5 6">
    <name type="scientific">Acrobeloides nanus</name>
    <dbReference type="NCBI Taxonomy" id="290746"/>
    <lineage>
        <taxon>Eukaryota</taxon>
        <taxon>Metazoa</taxon>
        <taxon>Ecdysozoa</taxon>
        <taxon>Nematoda</taxon>
        <taxon>Chromadorea</taxon>
        <taxon>Rhabditida</taxon>
        <taxon>Tylenchina</taxon>
        <taxon>Cephalobomorpha</taxon>
        <taxon>Cephaloboidea</taxon>
        <taxon>Cephalobidae</taxon>
        <taxon>Acrobeloides</taxon>
    </lineage>
</organism>
<dbReference type="InterPro" id="IPR001139">
    <property type="entry name" value="Glyco_hydro_30"/>
</dbReference>
<evidence type="ECO:0000256" key="3">
    <source>
        <dbReference type="SAM" id="SignalP"/>
    </source>
</evidence>
<dbReference type="InterPro" id="IPR013780">
    <property type="entry name" value="Glyco_hydro_b"/>
</dbReference>
<dbReference type="AlphaFoldDB" id="A0A914EGU7"/>
<dbReference type="GO" id="GO:0004348">
    <property type="term" value="F:glucosylceramidase activity"/>
    <property type="evidence" value="ECO:0007669"/>
    <property type="project" value="InterPro"/>
</dbReference>
<evidence type="ECO:0000256" key="1">
    <source>
        <dbReference type="ARBA" id="ARBA00022729"/>
    </source>
</evidence>
<evidence type="ECO:0000313" key="5">
    <source>
        <dbReference type="Proteomes" id="UP000887540"/>
    </source>
</evidence>
<dbReference type="PANTHER" id="PTHR11069:SF23">
    <property type="entry name" value="LYSOSOMAL ACID GLUCOSYLCERAMIDASE"/>
    <property type="match status" value="1"/>
</dbReference>
<dbReference type="GO" id="GO:0016020">
    <property type="term" value="C:membrane"/>
    <property type="evidence" value="ECO:0007669"/>
    <property type="project" value="GOC"/>
</dbReference>
<dbReference type="Gene3D" id="3.20.20.80">
    <property type="entry name" value="Glycosidases"/>
    <property type="match status" value="1"/>
</dbReference>
<name>A0A914EGU7_9BILA</name>
<evidence type="ECO:0000313" key="6">
    <source>
        <dbReference type="WBParaSite" id="ACRNAN_scaffold769.g15804.t1"/>
    </source>
</evidence>
<keyword evidence="2" id="KW-0378">Hydrolase</keyword>
<feature type="chain" id="PRO_5036673497" evidence="3">
    <location>
        <begin position="19"/>
        <end position="270"/>
    </location>
</feature>
<dbReference type="InterPro" id="IPR033452">
    <property type="entry name" value="GH30_C"/>
</dbReference>
<dbReference type="Gene3D" id="2.60.40.1180">
    <property type="entry name" value="Golgi alpha-mannosidase II"/>
    <property type="match status" value="2"/>
</dbReference>
<reference evidence="6" key="1">
    <citation type="submission" date="2022-11" db="UniProtKB">
        <authorList>
            <consortium name="WormBaseParasite"/>
        </authorList>
    </citation>
    <scope>IDENTIFICATION</scope>
</reference>
<feature type="domain" description="Glycosyl hydrolase family 30 beta sandwich" evidence="4">
    <location>
        <begin position="212"/>
        <end position="265"/>
    </location>
</feature>
<dbReference type="GO" id="GO:0006680">
    <property type="term" value="P:glucosylceramide catabolic process"/>
    <property type="evidence" value="ECO:0007669"/>
    <property type="project" value="TreeGrafter"/>
</dbReference>
<protein>
    <submittedName>
        <fullName evidence="6">Glycosyl hydrolase family 30 beta sandwich domain-containing protein</fullName>
    </submittedName>
</protein>
<keyword evidence="1 3" id="KW-0732">Signal</keyword>
<dbReference type="SUPFAM" id="SSF51011">
    <property type="entry name" value="Glycosyl hydrolase domain"/>
    <property type="match status" value="1"/>
</dbReference>
<dbReference type="Pfam" id="PF17189">
    <property type="entry name" value="Glyco_hydro_30C"/>
    <property type="match status" value="1"/>
</dbReference>
<evidence type="ECO:0000259" key="4">
    <source>
        <dbReference type="Pfam" id="PF17189"/>
    </source>
</evidence>
<accession>A0A914EGU7</accession>
<proteinExistence type="predicted"/>
<evidence type="ECO:0000256" key="2">
    <source>
        <dbReference type="ARBA" id="ARBA00022801"/>
    </source>
</evidence>
<keyword evidence="5" id="KW-1185">Reference proteome</keyword>
<dbReference type="Proteomes" id="UP000887540">
    <property type="component" value="Unplaced"/>
</dbReference>
<feature type="signal peptide" evidence="3">
    <location>
        <begin position="1"/>
        <end position="18"/>
    </location>
</feature>